<keyword evidence="3" id="KW-1185">Reference proteome</keyword>
<feature type="transmembrane region" description="Helical" evidence="1">
    <location>
        <begin position="57"/>
        <end position="75"/>
    </location>
</feature>
<reference evidence="2 3" key="1">
    <citation type="submission" date="2024-09" db="EMBL/GenBank/DDBJ databases">
        <authorList>
            <person name="Lee S.D."/>
        </authorList>
    </citation>
    <scope>NUCLEOTIDE SEQUENCE [LARGE SCALE GENOMIC DNA]</scope>
    <source>
        <strain evidence="2 3">N1-5</strain>
    </source>
</reference>
<evidence type="ECO:0000313" key="3">
    <source>
        <dbReference type="Proteomes" id="UP001592528"/>
    </source>
</evidence>
<proteinExistence type="predicted"/>
<name>A0ABV6UKV0_9ACTN</name>
<keyword evidence="1" id="KW-0812">Transmembrane</keyword>
<sequence>MKTTIRYASLGLLAATALYTGIWAYFSPTSWYADFPGLGLSWLPQLGPYNEHLSKDAGAMFLALAVLTAVTLRSVHDTRLVRTTGAVWLVFNVLHFGYHVQHLDMYGTRDQVLNVVFLSALVLLAALLLVPDRSGRQDGVRWRTTGSTTATTAARTRRRARACGWRWQAGPAWWAGTWSTS</sequence>
<protein>
    <submittedName>
        <fullName evidence="2">Uncharacterized protein</fullName>
    </submittedName>
</protein>
<organism evidence="2 3">
    <name type="scientific">Streptacidiphilus cavernicola</name>
    <dbReference type="NCBI Taxonomy" id="3342716"/>
    <lineage>
        <taxon>Bacteria</taxon>
        <taxon>Bacillati</taxon>
        <taxon>Actinomycetota</taxon>
        <taxon>Actinomycetes</taxon>
        <taxon>Kitasatosporales</taxon>
        <taxon>Streptomycetaceae</taxon>
        <taxon>Streptacidiphilus</taxon>
    </lineage>
</organism>
<dbReference type="RefSeq" id="WP_232242098.1">
    <property type="nucleotide sequence ID" value="NZ_JBHEZZ010000005.1"/>
</dbReference>
<accession>A0ABV6UKV0</accession>
<feature type="transmembrane region" description="Helical" evidence="1">
    <location>
        <begin position="80"/>
        <end position="100"/>
    </location>
</feature>
<comment type="caution">
    <text evidence="2">The sequence shown here is derived from an EMBL/GenBank/DDBJ whole genome shotgun (WGS) entry which is preliminary data.</text>
</comment>
<gene>
    <name evidence="2" type="ORF">ACEZDJ_12300</name>
</gene>
<dbReference type="Proteomes" id="UP001592528">
    <property type="component" value="Unassembled WGS sequence"/>
</dbReference>
<feature type="transmembrane region" description="Helical" evidence="1">
    <location>
        <begin position="7"/>
        <end position="26"/>
    </location>
</feature>
<keyword evidence="1" id="KW-0472">Membrane</keyword>
<evidence type="ECO:0000256" key="1">
    <source>
        <dbReference type="SAM" id="Phobius"/>
    </source>
</evidence>
<evidence type="ECO:0000313" key="2">
    <source>
        <dbReference type="EMBL" id="MFC1402068.1"/>
    </source>
</evidence>
<keyword evidence="1" id="KW-1133">Transmembrane helix</keyword>
<dbReference type="EMBL" id="JBHEZZ010000005">
    <property type="protein sequence ID" value="MFC1402068.1"/>
    <property type="molecule type" value="Genomic_DNA"/>
</dbReference>
<feature type="transmembrane region" description="Helical" evidence="1">
    <location>
        <begin position="112"/>
        <end position="131"/>
    </location>
</feature>